<dbReference type="NCBIfam" id="TIGR00099">
    <property type="entry name" value="Cof-subfamily"/>
    <property type="match status" value="1"/>
</dbReference>
<organism evidence="1 2">
    <name type="scientific">Breznakia pachnodae</name>
    <dbReference type="NCBI Taxonomy" id="265178"/>
    <lineage>
        <taxon>Bacteria</taxon>
        <taxon>Bacillati</taxon>
        <taxon>Bacillota</taxon>
        <taxon>Erysipelotrichia</taxon>
        <taxon>Erysipelotrichales</taxon>
        <taxon>Erysipelotrichaceae</taxon>
        <taxon>Breznakia</taxon>
    </lineage>
</organism>
<dbReference type="PANTHER" id="PTHR10000">
    <property type="entry name" value="PHOSPHOSERINE PHOSPHATASE"/>
    <property type="match status" value="1"/>
</dbReference>
<reference evidence="1 2" key="1">
    <citation type="submission" date="2023-07" db="EMBL/GenBank/DDBJ databases">
        <title>Genomic Encyclopedia of Type Strains, Phase IV (KMG-IV): sequencing the most valuable type-strain genomes for metagenomic binning, comparative biology and taxonomic classification.</title>
        <authorList>
            <person name="Goeker M."/>
        </authorList>
    </citation>
    <scope>NUCLEOTIDE SEQUENCE [LARGE SCALE GENOMIC DNA]</scope>
    <source>
        <strain evidence="1 2">DSM 16784</strain>
    </source>
</reference>
<dbReference type="PANTHER" id="PTHR10000:SF25">
    <property type="entry name" value="PHOSPHATASE YKRA-RELATED"/>
    <property type="match status" value="1"/>
</dbReference>
<keyword evidence="2" id="KW-1185">Reference proteome</keyword>
<proteinExistence type="predicted"/>
<comment type="caution">
    <text evidence="1">The sequence shown here is derived from an EMBL/GenBank/DDBJ whole genome shotgun (WGS) entry which is preliminary data.</text>
</comment>
<dbReference type="SFLD" id="SFLDG01140">
    <property type="entry name" value="C2.B:_Phosphomannomutase_and_P"/>
    <property type="match status" value="1"/>
</dbReference>
<dbReference type="InterPro" id="IPR036412">
    <property type="entry name" value="HAD-like_sf"/>
</dbReference>
<dbReference type="Proteomes" id="UP001230220">
    <property type="component" value="Unassembled WGS sequence"/>
</dbReference>
<dbReference type="SFLD" id="SFLDG01144">
    <property type="entry name" value="C2.B.4:_PGP_Like"/>
    <property type="match status" value="1"/>
</dbReference>
<evidence type="ECO:0000313" key="1">
    <source>
        <dbReference type="EMBL" id="MDQ0361813.1"/>
    </source>
</evidence>
<dbReference type="Gene3D" id="3.40.50.1000">
    <property type="entry name" value="HAD superfamily/HAD-like"/>
    <property type="match status" value="1"/>
</dbReference>
<protein>
    <submittedName>
        <fullName evidence="1">Cof subfamily protein (Haloacid dehalogenase superfamily)</fullName>
    </submittedName>
</protein>
<dbReference type="InterPro" id="IPR023214">
    <property type="entry name" value="HAD_sf"/>
</dbReference>
<dbReference type="Pfam" id="PF08282">
    <property type="entry name" value="Hydrolase_3"/>
    <property type="match status" value="1"/>
</dbReference>
<dbReference type="EMBL" id="JAUSUR010000004">
    <property type="protein sequence ID" value="MDQ0361813.1"/>
    <property type="molecule type" value="Genomic_DNA"/>
</dbReference>
<gene>
    <name evidence="1" type="ORF">J2S15_002563</name>
</gene>
<accession>A0ABU0E4I2</accession>
<dbReference type="Gene3D" id="3.30.1240.10">
    <property type="match status" value="1"/>
</dbReference>
<dbReference type="CDD" id="cd07517">
    <property type="entry name" value="HAD_HPP"/>
    <property type="match status" value="1"/>
</dbReference>
<sequence>MIKAIFFDIDGTLISFKTHKIADSTIQALKDLRKKGIKLFIATGRGKDGLGALEDLPFDGFITMNGQYCFSGDEVIYENAVDKDDIKTLLNYIEDHPIACGFITKDRKFYNKRNERVEELNKITKNDATPASDVSILTDYNVYQCMLFVDEPQEKEIMKLLPNSISSRWHHLFCDVSPMGGTKQNGIDKFLEHFDIKLSETMALGDGGNDIPMLKHVAVGVAMGNASKEVKDVADYVTDDVDNDGVVNALKHFNLL</sequence>
<evidence type="ECO:0000313" key="2">
    <source>
        <dbReference type="Proteomes" id="UP001230220"/>
    </source>
</evidence>
<dbReference type="RefSeq" id="WP_307408867.1">
    <property type="nucleotide sequence ID" value="NZ_JAUSUR010000004.1"/>
</dbReference>
<dbReference type="InterPro" id="IPR000150">
    <property type="entry name" value="Cof"/>
</dbReference>
<dbReference type="SFLD" id="SFLDS00003">
    <property type="entry name" value="Haloacid_Dehalogenase"/>
    <property type="match status" value="1"/>
</dbReference>
<dbReference type="SUPFAM" id="SSF56784">
    <property type="entry name" value="HAD-like"/>
    <property type="match status" value="1"/>
</dbReference>
<dbReference type="NCBIfam" id="TIGR01484">
    <property type="entry name" value="HAD-SF-IIB"/>
    <property type="match status" value="1"/>
</dbReference>
<name>A0ABU0E4I2_9FIRM</name>
<dbReference type="PROSITE" id="PS01229">
    <property type="entry name" value="COF_2"/>
    <property type="match status" value="1"/>
</dbReference>
<dbReference type="InterPro" id="IPR006379">
    <property type="entry name" value="HAD-SF_hydro_IIB"/>
</dbReference>